<protein>
    <recommendedName>
        <fullName evidence="9">NAD(P) transhydrogenase subunit alpha part 1</fullName>
        <ecNumber evidence="3">7.1.1.1</ecNumber>
    </recommendedName>
    <alternativeName>
        <fullName evidence="11">Nicotinamide nucleotide transhydrogenase subunit alpha 1</fullName>
    </alternativeName>
    <alternativeName>
        <fullName evidence="10">Pyridine nucleotide transhydrogenase subunit alpha 1</fullName>
    </alternativeName>
</protein>
<evidence type="ECO:0000256" key="5">
    <source>
        <dbReference type="ARBA" id="ARBA00022857"/>
    </source>
</evidence>
<dbReference type="InterPro" id="IPR036291">
    <property type="entry name" value="NAD(P)-bd_dom_sf"/>
</dbReference>
<keyword evidence="5" id="KW-0521">NADP</keyword>
<proteinExistence type="inferred from homology"/>
<comment type="catalytic activity">
    <reaction evidence="8">
        <text>NAD(+) + NADPH + H(+)(in) = NADH + NADP(+) + H(+)(out)</text>
        <dbReference type="Rhea" id="RHEA:47992"/>
        <dbReference type="ChEBI" id="CHEBI:15378"/>
        <dbReference type="ChEBI" id="CHEBI:57540"/>
        <dbReference type="ChEBI" id="CHEBI:57783"/>
        <dbReference type="ChEBI" id="CHEBI:57945"/>
        <dbReference type="ChEBI" id="CHEBI:58349"/>
        <dbReference type="EC" id="7.1.1.1"/>
    </reaction>
</comment>
<dbReference type="GO" id="GO:0006740">
    <property type="term" value="P:NADPH regeneration"/>
    <property type="evidence" value="ECO:0007669"/>
    <property type="project" value="TreeGrafter"/>
</dbReference>
<evidence type="ECO:0000259" key="12">
    <source>
        <dbReference type="SMART" id="SM01002"/>
    </source>
</evidence>
<dbReference type="RefSeq" id="WP_058460186.1">
    <property type="nucleotide sequence ID" value="NZ_CAAAIY010000005.1"/>
</dbReference>
<dbReference type="CDD" id="cd05304">
    <property type="entry name" value="Rubrum_tdh"/>
    <property type="match status" value="1"/>
</dbReference>
<dbReference type="NCBIfam" id="NF006942">
    <property type="entry name" value="PRK09424.1"/>
    <property type="match status" value="1"/>
</dbReference>
<keyword evidence="7" id="KW-0520">NAD</keyword>
<comment type="caution">
    <text evidence="14">The sequence shown here is derived from an EMBL/GenBank/DDBJ whole genome shotgun (WGS) entry which is preliminary data.</text>
</comment>
<feature type="domain" description="Alanine dehydrogenase/pyridine nucleotide transhydrogenase N-terminal" evidence="13">
    <location>
        <begin position="2"/>
        <end position="137"/>
    </location>
</feature>
<dbReference type="AlphaFoldDB" id="A0A0W0RIX5"/>
<evidence type="ECO:0000256" key="3">
    <source>
        <dbReference type="ARBA" id="ARBA00012943"/>
    </source>
</evidence>
<evidence type="ECO:0000256" key="4">
    <source>
        <dbReference type="ARBA" id="ARBA00022741"/>
    </source>
</evidence>
<dbReference type="Proteomes" id="UP000054695">
    <property type="component" value="Unassembled WGS sequence"/>
</dbReference>
<evidence type="ECO:0000313" key="15">
    <source>
        <dbReference type="Proteomes" id="UP000054695"/>
    </source>
</evidence>
<dbReference type="SMART" id="SM01002">
    <property type="entry name" value="AlaDh_PNT_C"/>
    <property type="match status" value="1"/>
</dbReference>
<dbReference type="InterPro" id="IPR007698">
    <property type="entry name" value="AlaDH/PNT_NAD(H)-bd"/>
</dbReference>
<evidence type="ECO:0000256" key="6">
    <source>
        <dbReference type="ARBA" id="ARBA00022967"/>
    </source>
</evidence>
<evidence type="ECO:0000256" key="2">
    <source>
        <dbReference type="ARBA" id="ARBA00005689"/>
    </source>
</evidence>
<evidence type="ECO:0000313" key="14">
    <source>
        <dbReference type="EMBL" id="KTC71005.1"/>
    </source>
</evidence>
<dbReference type="InterPro" id="IPR007886">
    <property type="entry name" value="AlaDH/PNT_N"/>
</dbReference>
<evidence type="ECO:0000256" key="10">
    <source>
        <dbReference type="ARBA" id="ARBA00076996"/>
    </source>
</evidence>
<dbReference type="SUPFAM" id="SSF51735">
    <property type="entry name" value="NAD(P)-binding Rossmann-fold domains"/>
    <property type="match status" value="1"/>
</dbReference>
<dbReference type="Pfam" id="PF05222">
    <property type="entry name" value="AlaDh_PNT_N"/>
    <property type="match status" value="1"/>
</dbReference>
<feature type="domain" description="Alanine dehydrogenase/pyridine nucleotide transhydrogenase NAD(H)-binding" evidence="12">
    <location>
        <begin position="146"/>
        <end position="310"/>
    </location>
</feature>
<dbReference type="PROSITE" id="PS00837">
    <property type="entry name" value="ALADH_PNT_2"/>
    <property type="match status" value="1"/>
</dbReference>
<evidence type="ECO:0000256" key="9">
    <source>
        <dbReference type="ARBA" id="ARBA00071353"/>
    </source>
</evidence>
<dbReference type="GO" id="GO:0005886">
    <property type="term" value="C:plasma membrane"/>
    <property type="evidence" value="ECO:0007669"/>
    <property type="project" value="TreeGrafter"/>
</dbReference>
<dbReference type="Gene3D" id="3.40.50.720">
    <property type="entry name" value="NAD(P)-binding Rossmann-like Domain"/>
    <property type="match status" value="2"/>
</dbReference>
<organism evidence="14 15">
    <name type="scientific">Legionella bozemanae</name>
    <name type="common">Fluoribacter bozemanae</name>
    <dbReference type="NCBI Taxonomy" id="447"/>
    <lineage>
        <taxon>Bacteria</taxon>
        <taxon>Pseudomonadati</taxon>
        <taxon>Pseudomonadota</taxon>
        <taxon>Gammaproteobacteria</taxon>
        <taxon>Legionellales</taxon>
        <taxon>Legionellaceae</taxon>
        <taxon>Legionella</taxon>
    </lineage>
</organism>
<name>A0A0W0RIX5_LEGBO</name>
<dbReference type="FunFam" id="3.40.50.720:FF:000188">
    <property type="entry name" value="NAD(P) transhydrogenase alpha subunit 1"/>
    <property type="match status" value="1"/>
</dbReference>
<dbReference type="EMBL" id="LNXU01000032">
    <property type="protein sequence ID" value="KTC71005.1"/>
    <property type="molecule type" value="Genomic_DNA"/>
</dbReference>
<reference evidence="14 15" key="1">
    <citation type="submission" date="2015-11" db="EMBL/GenBank/DDBJ databases">
        <title>Genomic analysis of 38 Legionella species identifies large and diverse effector repertoires.</title>
        <authorList>
            <person name="Burstein D."/>
            <person name="Amaro F."/>
            <person name="Zusman T."/>
            <person name="Lifshitz Z."/>
            <person name="Cohen O."/>
            <person name="Gilbert J.A."/>
            <person name="Pupko T."/>
            <person name="Shuman H.A."/>
            <person name="Segal G."/>
        </authorList>
    </citation>
    <scope>NUCLEOTIDE SEQUENCE [LARGE SCALE GENOMIC DNA]</scope>
    <source>
        <strain evidence="14 15">WIGA</strain>
    </source>
</reference>
<dbReference type="STRING" id="447.Lboz_2582"/>
<evidence type="ECO:0000256" key="8">
    <source>
        <dbReference type="ARBA" id="ARBA00048202"/>
    </source>
</evidence>
<gene>
    <name evidence="14" type="primary">pntA</name>
    <name evidence="14" type="ORF">Lboz_2582</name>
</gene>
<dbReference type="SMART" id="SM01003">
    <property type="entry name" value="AlaDh_PNT_N"/>
    <property type="match status" value="1"/>
</dbReference>
<evidence type="ECO:0000256" key="7">
    <source>
        <dbReference type="ARBA" id="ARBA00023027"/>
    </source>
</evidence>
<dbReference type="InterPro" id="IPR008143">
    <property type="entry name" value="Ala_DH/PNT_CS2"/>
</dbReference>
<dbReference type="GO" id="GO:0008750">
    <property type="term" value="F:proton-translocating NAD(P)+ transhydrogenase activity"/>
    <property type="evidence" value="ECO:0007669"/>
    <property type="project" value="UniProtKB-EC"/>
</dbReference>
<evidence type="ECO:0000256" key="1">
    <source>
        <dbReference type="ARBA" id="ARBA00003943"/>
    </source>
</evidence>
<dbReference type="GO" id="GO:0050661">
    <property type="term" value="F:NADP binding"/>
    <property type="evidence" value="ECO:0007669"/>
    <property type="project" value="TreeGrafter"/>
</dbReference>
<accession>A0A0W0RIX5</accession>
<evidence type="ECO:0000256" key="11">
    <source>
        <dbReference type="ARBA" id="ARBA00084087"/>
    </source>
</evidence>
<comment type="function">
    <text evidence="1">The transhydrogenation between NADH and NADP is coupled to respiration and ATP hydrolysis and functions as a proton pump across the membrane.</text>
</comment>
<dbReference type="SUPFAM" id="SSF52283">
    <property type="entry name" value="Formate/glycerate dehydrogenase catalytic domain-like"/>
    <property type="match status" value="1"/>
</dbReference>
<keyword evidence="4" id="KW-0547">Nucleotide-binding</keyword>
<dbReference type="PANTHER" id="PTHR10160">
    <property type="entry name" value="NAD(P) TRANSHYDROGENASE"/>
    <property type="match status" value="1"/>
</dbReference>
<dbReference type="PATRIC" id="fig|447.4.peg.2741"/>
<dbReference type="GO" id="GO:0016491">
    <property type="term" value="F:oxidoreductase activity"/>
    <property type="evidence" value="ECO:0007669"/>
    <property type="project" value="InterPro"/>
</dbReference>
<keyword evidence="6" id="KW-1278">Translocase</keyword>
<dbReference type="PANTHER" id="PTHR10160:SF19">
    <property type="entry name" value="PROTON-TRANSLOCATING NAD(P)(+) TRANSHYDROGENASE"/>
    <property type="match status" value="1"/>
</dbReference>
<sequence length="376" mass="40620">MMIATLLAPDNETRVAITPNSAKHFIKLGFEVAIEKDAGRAAGFKDENYQEVGVSIHDKKNILGKANLLFCINEPAPKALEGLPQGALVIGHIDNDPESKLITWCKEKQITLFSMNLIPRISRAQSMDSLSSQANLAGYRAVLEACTQFHRAIPMMMTAAGMIQPAKVLILGAGVAGLQAIATAKRLGAVVYAFDVRRAAKEQVESLGAEFIEVSQDQDSETKGGYASEMSEEYKKLQAELIDQYAKLADIVISTALIPGRKAPILLYKKTIEQMKAGSVVVDLATSRGGNCEVSVLNQTIKHGDVTIIGLSNMAGLVPATASELYANNLVHLINLLAPKPPEITLNPSDEIIQQAVLCHQNQYLPFQAIKETQSA</sequence>
<dbReference type="EC" id="7.1.1.1" evidence="3"/>
<dbReference type="Pfam" id="PF01262">
    <property type="entry name" value="AlaDh_PNT_C"/>
    <property type="match status" value="1"/>
</dbReference>
<evidence type="ECO:0000259" key="13">
    <source>
        <dbReference type="SMART" id="SM01003"/>
    </source>
</evidence>
<keyword evidence="15" id="KW-1185">Reference proteome</keyword>
<dbReference type="OrthoDB" id="9804592at2"/>
<comment type="similarity">
    <text evidence="2">Belongs to the AlaDH/PNT family.</text>
</comment>